<organism evidence="1 2">
    <name type="scientific">Candidatus Ruthenibacterium merdavium</name>
    <dbReference type="NCBI Taxonomy" id="2838752"/>
    <lineage>
        <taxon>Bacteria</taxon>
        <taxon>Bacillati</taxon>
        <taxon>Bacillota</taxon>
        <taxon>Clostridia</taxon>
        <taxon>Eubacteriales</taxon>
        <taxon>Oscillospiraceae</taxon>
        <taxon>Ruthenibacterium</taxon>
    </lineage>
</organism>
<name>A0A9D2Q5B8_9FIRM</name>
<gene>
    <name evidence="1" type="ORF">H9698_10500</name>
</gene>
<comment type="caution">
    <text evidence="1">The sequence shown here is derived from an EMBL/GenBank/DDBJ whole genome shotgun (WGS) entry which is preliminary data.</text>
</comment>
<accession>A0A9D2Q5B8</accession>
<evidence type="ECO:0000313" key="1">
    <source>
        <dbReference type="EMBL" id="HJC73203.1"/>
    </source>
</evidence>
<reference evidence="1" key="2">
    <citation type="submission" date="2021-04" db="EMBL/GenBank/DDBJ databases">
        <authorList>
            <person name="Gilroy R."/>
        </authorList>
    </citation>
    <scope>NUCLEOTIDE SEQUENCE</scope>
    <source>
        <strain evidence="1">5933</strain>
    </source>
</reference>
<dbReference type="Proteomes" id="UP000823918">
    <property type="component" value="Unassembled WGS sequence"/>
</dbReference>
<dbReference type="EMBL" id="DWWA01000053">
    <property type="protein sequence ID" value="HJC73203.1"/>
    <property type="molecule type" value="Genomic_DNA"/>
</dbReference>
<proteinExistence type="predicted"/>
<dbReference type="AlphaFoldDB" id="A0A9D2Q5B8"/>
<sequence>MAYNLHGVEYIPNETGTAQKVKCPLVDSFIENIDCLENQSISESSIPARFKVKPDWKEICEACPFRDY</sequence>
<evidence type="ECO:0000313" key="2">
    <source>
        <dbReference type="Proteomes" id="UP000823918"/>
    </source>
</evidence>
<reference evidence="1" key="1">
    <citation type="journal article" date="2021" name="PeerJ">
        <title>Extensive microbial diversity within the chicken gut microbiome revealed by metagenomics and culture.</title>
        <authorList>
            <person name="Gilroy R."/>
            <person name="Ravi A."/>
            <person name="Getino M."/>
            <person name="Pursley I."/>
            <person name="Horton D.L."/>
            <person name="Alikhan N.F."/>
            <person name="Baker D."/>
            <person name="Gharbi K."/>
            <person name="Hall N."/>
            <person name="Watson M."/>
            <person name="Adriaenssens E.M."/>
            <person name="Foster-Nyarko E."/>
            <person name="Jarju S."/>
            <person name="Secka A."/>
            <person name="Antonio M."/>
            <person name="Oren A."/>
            <person name="Chaudhuri R.R."/>
            <person name="La Ragione R."/>
            <person name="Hildebrand F."/>
            <person name="Pallen M.J."/>
        </authorList>
    </citation>
    <scope>NUCLEOTIDE SEQUENCE</scope>
    <source>
        <strain evidence="1">5933</strain>
    </source>
</reference>
<protein>
    <submittedName>
        <fullName evidence="1">Uncharacterized protein</fullName>
    </submittedName>
</protein>